<dbReference type="KEGG" id="dfa:DFA_11843"/>
<evidence type="ECO:0000259" key="3">
    <source>
        <dbReference type="Pfam" id="PF10304"/>
    </source>
</evidence>
<dbReference type="InterPro" id="IPR016024">
    <property type="entry name" value="ARM-type_fold"/>
</dbReference>
<evidence type="ECO:0000256" key="1">
    <source>
        <dbReference type="ARBA" id="ARBA00005724"/>
    </source>
</evidence>
<dbReference type="InterPro" id="IPR039600">
    <property type="entry name" value="TANGO6/Rtp1"/>
</dbReference>
<reference evidence="8" key="1">
    <citation type="journal article" date="2011" name="Genome Res.">
        <title>Phylogeny-wide analysis of social amoeba genomes highlights ancient origins for complex intercellular communication.</title>
        <authorList>
            <person name="Heidel A.J."/>
            <person name="Lawal H.M."/>
            <person name="Felder M."/>
            <person name="Schilde C."/>
            <person name="Helps N.R."/>
            <person name="Tunggal B."/>
            <person name="Rivero F."/>
            <person name="John U."/>
            <person name="Schleicher M."/>
            <person name="Eichinger L."/>
            <person name="Platzer M."/>
            <person name="Noegel A.A."/>
            <person name="Schaap P."/>
            <person name="Gloeckner G."/>
        </authorList>
    </citation>
    <scope>NUCLEOTIDE SEQUENCE [LARGE SCALE GENOMIC DNA]</scope>
    <source>
        <strain evidence="8">SH3</strain>
    </source>
</reference>
<feature type="domain" description="RNA polymerase II assembly factor Rtp1 C-terminal" evidence="4">
    <location>
        <begin position="828"/>
        <end position="943"/>
    </location>
</feature>
<name>F4QED3_CACFS</name>
<comment type="similarity">
    <text evidence="1">Belongs to the Tango6 family.</text>
</comment>
<evidence type="ECO:0008006" key="9">
    <source>
        <dbReference type="Google" id="ProtNLM"/>
    </source>
</evidence>
<dbReference type="InterPro" id="IPR057407">
    <property type="entry name" value="HEAT_TANGO6"/>
</dbReference>
<feature type="region of interest" description="Disordered" evidence="2">
    <location>
        <begin position="568"/>
        <end position="587"/>
    </location>
</feature>
<evidence type="ECO:0000259" key="6">
    <source>
        <dbReference type="Pfam" id="PF25267"/>
    </source>
</evidence>
<accession>F4QED3</accession>
<feature type="compositionally biased region" description="Low complexity" evidence="2">
    <location>
        <begin position="573"/>
        <end position="584"/>
    </location>
</feature>
<dbReference type="RefSeq" id="XP_004350788.1">
    <property type="nucleotide sequence ID" value="XM_004350737.1"/>
</dbReference>
<dbReference type="PANTHER" id="PTHR20959">
    <property type="entry name" value="TRANSPORT AND GOLGI ORGANIZATION PROTEIN 6 FAMILY MEMBER"/>
    <property type="match status" value="1"/>
</dbReference>
<evidence type="ECO:0000259" key="4">
    <source>
        <dbReference type="Pfam" id="PF10363"/>
    </source>
</evidence>
<dbReference type="Pfam" id="PF25267">
    <property type="entry name" value="TANGO6_N"/>
    <property type="match status" value="1"/>
</dbReference>
<dbReference type="OrthoDB" id="39591at2759"/>
<dbReference type="InterPro" id="IPR011989">
    <property type="entry name" value="ARM-like"/>
</dbReference>
<dbReference type="Pfam" id="PF10363">
    <property type="entry name" value="RTP1_C1"/>
    <property type="match status" value="1"/>
</dbReference>
<gene>
    <name evidence="7" type="ORF">DFA_11843</name>
</gene>
<evidence type="ECO:0000256" key="2">
    <source>
        <dbReference type="SAM" id="MobiDB-lite"/>
    </source>
</evidence>
<proteinExistence type="inferred from homology"/>
<feature type="domain" description="TANGO6 N-terminal" evidence="6">
    <location>
        <begin position="172"/>
        <end position="320"/>
    </location>
</feature>
<dbReference type="EMBL" id="GL883029">
    <property type="protein sequence ID" value="EGG14080.1"/>
    <property type="molecule type" value="Genomic_DNA"/>
</dbReference>
<dbReference type="AlphaFoldDB" id="F4QED3"/>
<evidence type="ECO:0000259" key="5">
    <source>
        <dbReference type="Pfam" id="PF23565"/>
    </source>
</evidence>
<dbReference type="Proteomes" id="UP000007797">
    <property type="component" value="Unassembled WGS sequence"/>
</dbReference>
<feature type="domain" description="RNA polymerase II assembly factor Rtp1 C-terminal" evidence="3">
    <location>
        <begin position="1042"/>
        <end position="1072"/>
    </location>
</feature>
<dbReference type="PANTHER" id="PTHR20959:SF1">
    <property type="entry name" value="TRANSPORT AND GOLGI ORGANIZATION PROTEIN 6 HOMOLOG"/>
    <property type="match status" value="1"/>
</dbReference>
<protein>
    <recommendedName>
        <fullName evidence="9">RNA polymerase II assembly factor Rtp1 C-terminal domain-containing protein</fullName>
    </recommendedName>
</protein>
<dbReference type="InterPro" id="IPR019451">
    <property type="entry name" value="Rtp1_C1"/>
</dbReference>
<dbReference type="GeneID" id="14866251"/>
<evidence type="ECO:0000313" key="7">
    <source>
        <dbReference type="EMBL" id="EGG14080.1"/>
    </source>
</evidence>
<keyword evidence="8" id="KW-1185">Reference proteome</keyword>
<sequence>MNINQQVQKRIEWLQDLISPLSSHREKNGGGGDDAQRNILKQNLVQHLLTITTLHQQQQQQSHIQQQLQDVSLVSPSDLENLSLNDEQENSHSNSIIDGNDGDNDIETNIIINSYKNQLKECIQLLKYNDDQNNQNNKYGEDIYFIQLEYVFYIQHLLLDITNLLEKDLNVILSINSQKTIKLAMDIVVCWGISPCLVRGLGFPIGQRGTPISKEMVALGGSSPYFNKNQLLSYKINNGYISNLLYIIIQQFLRMRSNIDINSIILSRYISDIFATLIQLLNINQQSSLNDKDQTYCKDQIDNILFGIHPELIFENLTLLLSPQYDERENKSIAPPVFVVKVVNLLLSKCLTRPHSLKVVLGTILSPQPGKDQKSSIDRLVNLITTCPLSIQPKEYYSKISKQLIDLLHVKDKERGRLIECVITIIEKMLELEPKLTLEYVIDPIIKPLLLFQQYQPTIETTTTNETMVDDENVKEEETIIKEVDIFYCLEDLHKILTVLSLNQTLLEHLTNVIPILFQLQCFLSKSISSLKISCKEILSTYFKFYNRSVAQLKHLILPEKLHQQQDRMEIDQSQSSSSSSTTSPTKQPIYLEINQPTVEENDSTAIKCLSFAMGESGGVVAKYIDYYERDFSWEAECIVDILKQMKNESLAGDLFVDLVNEFAMVEKNVKKKDSKRYFVLMQLIIVLSEGMGAAALKNVVQVATFVKVILQREIDSMTKRMKKLSSGKAVSVESEQEENEQVDTITLALGILSTMLSGEVKVRKEEEILVYDLVGCLEQLSQHPNDIVSVMSSQLKTIIDVKKPTWSMGSSDNDSSSSSSVNPNDKLKEILDDLSHPLLPVRAHGLIELRRLVLSMRSNKNNDNIVKRNLDNIITIFKTQLNDDDTFIYTCSINGLSSIGDIYPNDIIPILIDQFKETNKNKEEKRMKIGESLVQISQRCGDTLPYYAPSLMNCFLVGCRDKRVGVRASSLSNLATMCELLKSFGIDQYLVEILSCLNSMLTSEREIEVRRGAIFVYQLLLRGFGLDAFNQGSSMSQELQTTYRQLKYLESTDPDPVCKFHARTALSELETITKEFIFPNQSNEKE</sequence>
<dbReference type="Pfam" id="PF10304">
    <property type="entry name" value="RTP1_C2"/>
    <property type="match status" value="1"/>
</dbReference>
<dbReference type="Pfam" id="PF23565">
    <property type="entry name" value="ARM_TANGO6"/>
    <property type="match status" value="1"/>
</dbReference>
<organism evidence="7 8">
    <name type="scientific">Cavenderia fasciculata</name>
    <name type="common">Slime mold</name>
    <name type="synonym">Dictyostelium fasciculatum</name>
    <dbReference type="NCBI Taxonomy" id="261658"/>
    <lineage>
        <taxon>Eukaryota</taxon>
        <taxon>Amoebozoa</taxon>
        <taxon>Evosea</taxon>
        <taxon>Eumycetozoa</taxon>
        <taxon>Dictyostelia</taxon>
        <taxon>Acytosteliales</taxon>
        <taxon>Cavenderiaceae</taxon>
        <taxon>Cavenderia</taxon>
    </lineage>
</organism>
<dbReference type="InterPro" id="IPR019414">
    <property type="entry name" value="Rtp1_C2"/>
</dbReference>
<evidence type="ECO:0000313" key="8">
    <source>
        <dbReference type="Proteomes" id="UP000007797"/>
    </source>
</evidence>
<dbReference type="OMA" id="QVATLIC"/>
<dbReference type="SUPFAM" id="SSF48371">
    <property type="entry name" value="ARM repeat"/>
    <property type="match status" value="1"/>
</dbReference>
<feature type="domain" description="TANGO6 HEAT repeat" evidence="5">
    <location>
        <begin position="351"/>
        <end position="647"/>
    </location>
</feature>
<dbReference type="Gene3D" id="1.25.10.10">
    <property type="entry name" value="Leucine-rich Repeat Variant"/>
    <property type="match status" value="1"/>
</dbReference>
<dbReference type="GO" id="GO:0009306">
    <property type="term" value="P:protein secretion"/>
    <property type="evidence" value="ECO:0007669"/>
    <property type="project" value="TreeGrafter"/>
</dbReference>
<dbReference type="InterPro" id="IPR057347">
    <property type="entry name" value="TANGO6_N"/>
</dbReference>